<keyword evidence="2" id="KW-1185">Reference proteome</keyword>
<proteinExistence type="predicted"/>
<comment type="caution">
    <text evidence="1">The sequence shown here is derived from an EMBL/GenBank/DDBJ whole genome shotgun (WGS) entry which is preliminary data.</text>
</comment>
<dbReference type="InterPro" id="IPR021109">
    <property type="entry name" value="Peptidase_aspartic_dom_sf"/>
</dbReference>
<name>A0A2S7CX67_9XANT</name>
<protein>
    <submittedName>
        <fullName evidence="1">Uncharacterized protein</fullName>
    </submittedName>
</protein>
<gene>
    <name evidence="1" type="ORF">XpiCFBP4643_19415</name>
</gene>
<dbReference type="EMBL" id="MDEI01000022">
    <property type="protein sequence ID" value="PPU66182.1"/>
    <property type="molecule type" value="Genomic_DNA"/>
</dbReference>
<sequence length="263" mass="28276">MLLMLHANAGFAVMTTHANAAKAGITDLVSEGQYGINAPGQLSPLGRAHAVAKTFQVGHRLDHDLKISVFEVPQDPPIDGMIGITWLKDAKALVDYGNDRLLLPESDLDIQAEHTRLRKQGYVAHPMTWDAADRRYTVSPSVNGVAGKFVVSTVADIWIDAPFAQRAGIALAPTAESFGGPTGATGEVRSTQGELGMVLDGQPLRSAKGSVMDLYDYDDEPRPADTSTWRSGYLGCDFMRANQAVIDFASGLLFIKAEPSAHR</sequence>
<dbReference type="Proteomes" id="UP000238191">
    <property type="component" value="Unassembled WGS sequence"/>
</dbReference>
<dbReference type="Gene3D" id="2.40.70.10">
    <property type="entry name" value="Acid Proteases"/>
    <property type="match status" value="1"/>
</dbReference>
<evidence type="ECO:0000313" key="2">
    <source>
        <dbReference type="Proteomes" id="UP000238191"/>
    </source>
</evidence>
<dbReference type="AlphaFoldDB" id="A0A2S7CX67"/>
<accession>A0A2S7CX67</accession>
<evidence type="ECO:0000313" key="1">
    <source>
        <dbReference type="EMBL" id="PPU66182.1"/>
    </source>
</evidence>
<organism evidence="1 2">
    <name type="scientific">Xanthomonas pisi</name>
    <dbReference type="NCBI Taxonomy" id="56457"/>
    <lineage>
        <taxon>Bacteria</taxon>
        <taxon>Pseudomonadati</taxon>
        <taxon>Pseudomonadota</taxon>
        <taxon>Gammaproteobacteria</taxon>
        <taxon>Lysobacterales</taxon>
        <taxon>Lysobacteraceae</taxon>
        <taxon>Xanthomonas</taxon>
    </lineage>
</organism>
<reference evidence="2" key="1">
    <citation type="submission" date="2016-08" db="EMBL/GenBank/DDBJ databases">
        <authorList>
            <person name="Merda D."/>
            <person name="Briand M."/>
            <person name="Taghouti G."/>
            <person name="Carrere S."/>
            <person name="Gouzy J."/>
            <person name="Portier P."/>
            <person name="Jacques M.-A."/>
            <person name="Fischer-Le Saux M."/>
        </authorList>
    </citation>
    <scope>NUCLEOTIDE SEQUENCE [LARGE SCALE GENOMIC DNA]</scope>
    <source>
        <strain evidence="2">CFBP4643</strain>
    </source>
</reference>